<protein>
    <submittedName>
        <fullName evidence="1">Uncharacterized protein</fullName>
    </submittedName>
</protein>
<name>A0A1X7VAE6_AMPQE</name>
<organism evidence="1">
    <name type="scientific">Amphimedon queenslandica</name>
    <name type="common">Sponge</name>
    <dbReference type="NCBI Taxonomy" id="400682"/>
    <lineage>
        <taxon>Eukaryota</taxon>
        <taxon>Metazoa</taxon>
        <taxon>Porifera</taxon>
        <taxon>Demospongiae</taxon>
        <taxon>Heteroscleromorpha</taxon>
        <taxon>Haplosclerida</taxon>
        <taxon>Niphatidae</taxon>
        <taxon>Amphimedon</taxon>
    </lineage>
</organism>
<reference evidence="1" key="1">
    <citation type="submission" date="2017-05" db="UniProtKB">
        <authorList>
            <consortium name="EnsemblMetazoa"/>
        </authorList>
    </citation>
    <scope>IDENTIFICATION</scope>
</reference>
<dbReference type="InParanoid" id="A0A1X7VAE6"/>
<dbReference type="AlphaFoldDB" id="A0A1X7VAE6"/>
<dbReference type="EnsemblMetazoa" id="Aqu2.1.36968_001">
    <property type="protein sequence ID" value="Aqu2.1.36968_001"/>
    <property type="gene ID" value="Aqu2.1.36968"/>
</dbReference>
<proteinExistence type="predicted"/>
<accession>A0A1X7VAE6</accession>
<sequence length="65" mass="7653">MWAPILGTNHYRCFEKGEVKARIREYGSPTLFLKLSCTEYVSGDIVQYLRKVNSAPQSQYFWIVY</sequence>
<evidence type="ECO:0000313" key="1">
    <source>
        <dbReference type="EnsemblMetazoa" id="Aqu2.1.36968_001"/>
    </source>
</evidence>